<evidence type="ECO:0000259" key="4">
    <source>
        <dbReference type="PROSITE" id="PS50110"/>
    </source>
</evidence>
<name>A0A4Z0FCT7_9GAMM</name>
<proteinExistence type="predicted"/>
<dbReference type="PROSITE" id="PS50110">
    <property type="entry name" value="RESPONSE_REGULATORY"/>
    <property type="match status" value="1"/>
</dbReference>
<feature type="modified residue" description="4-aspartylphosphate" evidence="3">
    <location>
        <position position="53"/>
    </location>
</feature>
<dbReference type="InterPro" id="IPR011006">
    <property type="entry name" value="CheY-like_superfamily"/>
</dbReference>
<dbReference type="InterPro" id="IPR002197">
    <property type="entry name" value="HTH_Fis"/>
</dbReference>
<keyword evidence="1 3" id="KW-0597">Phosphoprotein</keyword>
<dbReference type="InterPro" id="IPR001789">
    <property type="entry name" value="Sig_transdc_resp-reg_receiver"/>
</dbReference>
<dbReference type="Pfam" id="PF00072">
    <property type="entry name" value="Response_reg"/>
    <property type="match status" value="1"/>
</dbReference>
<dbReference type="CDD" id="cd17563">
    <property type="entry name" value="REC_RegA-like"/>
    <property type="match status" value="1"/>
</dbReference>
<comment type="caution">
    <text evidence="5">The sequence shown here is derived from an EMBL/GenBank/DDBJ whole genome shotgun (WGS) entry which is preliminary data.</text>
</comment>
<dbReference type="GO" id="GO:0000160">
    <property type="term" value="P:phosphorelay signal transduction system"/>
    <property type="evidence" value="ECO:0007669"/>
    <property type="project" value="UniProtKB-KW"/>
</dbReference>
<sequence>MESRLLLVDDDEVFGAVMARALARRGFMVNWAREGAQALQLARQHHPTHAVLDLRLLEGESGLDLIEPLREINPSIRIVVLTGYASIATAIDAIKLGAAYYLPKPVDADAIVRAFGHAPGGGETAVPVTEAEPLSVRRLEWEHIQRVLAEHGGNISAAARSLNMHRRTLQRKLGKRAVNR</sequence>
<evidence type="ECO:0000313" key="5">
    <source>
        <dbReference type="EMBL" id="TFZ84084.1"/>
    </source>
</evidence>
<feature type="domain" description="Response regulatory" evidence="4">
    <location>
        <begin position="4"/>
        <end position="119"/>
    </location>
</feature>
<dbReference type="PRINTS" id="PR01590">
    <property type="entry name" value="HTHFIS"/>
</dbReference>
<dbReference type="EMBL" id="SRIO01000001">
    <property type="protein sequence ID" value="TFZ84084.1"/>
    <property type="molecule type" value="Genomic_DNA"/>
</dbReference>
<accession>A0A4Z0FCT7</accession>
<evidence type="ECO:0000256" key="2">
    <source>
        <dbReference type="ARBA" id="ARBA00023012"/>
    </source>
</evidence>
<dbReference type="GO" id="GO:0043565">
    <property type="term" value="F:sequence-specific DNA binding"/>
    <property type="evidence" value="ECO:0007669"/>
    <property type="project" value="InterPro"/>
</dbReference>
<dbReference type="Gene3D" id="3.40.50.2300">
    <property type="match status" value="1"/>
</dbReference>
<reference evidence="5 6" key="1">
    <citation type="journal article" date="2019" name="ISME J.">
        <title>Candidatus Macondimonas diazotrophica, a novel gammaproteobacterial genus dominating crude-oil-contaminated coastal sediments.</title>
        <authorList>
            <person name="Karthikeyan S."/>
            <person name="Konstantinidis K."/>
        </authorList>
    </citation>
    <scope>NUCLEOTIDE SEQUENCE [LARGE SCALE GENOMIC DNA]</scope>
    <source>
        <strain evidence="5 6">KTK01</strain>
    </source>
</reference>
<protein>
    <submittedName>
        <fullName evidence="5">Response regulator transcription factor</fullName>
    </submittedName>
</protein>
<dbReference type="SMART" id="SM00448">
    <property type="entry name" value="REC"/>
    <property type="match status" value="1"/>
</dbReference>
<gene>
    <name evidence="5" type="ORF">E4680_00645</name>
</gene>
<dbReference type="Pfam" id="PF02954">
    <property type="entry name" value="HTH_8"/>
    <property type="match status" value="1"/>
</dbReference>
<dbReference type="SUPFAM" id="SSF52172">
    <property type="entry name" value="CheY-like"/>
    <property type="match status" value="1"/>
</dbReference>
<dbReference type="Gene3D" id="1.10.10.60">
    <property type="entry name" value="Homeodomain-like"/>
    <property type="match status" value="1"/>
</dbReference>
<evidence type="ECO:0000313" key="6">
    <source>
        <dbReference type="Proteomes" id="UP000297890"/>
    </source>
</evidence>
<evidence type="ECO:0000256" key="3">
    <source>
        <dbReference type="PROSITE-ProRule" id="PRU00169"/>
    </source>
</evidence>
<dbReference type="Proteomes" id="UP000297890">
    <property type="component" value="Unassembled WGS sequence"/>
</dbReference>
<dbReference type="OrthoDB" id="9802426at2"/>
<organism evidence="5 6">
    <name type="scientific">Candidatus Macondimonas diazotrophica</name>
    <dbReference type="NCBI Taxonomy" id="2305248"/>
    <lineage>
        <taxon>Bacteria</taxon>
        <taxon>Pseudomonadati</taxon>
        <taxon>Pseudomonadota</taxon>
        <taxon>Gammaproteobacteria</taxon>
        <taxon>Chromatiales</taxon>
        <taxon>Ectothiorhodospiraceae</taxon>
        <taxon>Candidatus Macondimonas</taxon>
    </lineage>
</organism>
<dbReference type="PANTHER" id="PTHR44591:SF14">
    <property type="entry name" value="PROTEIN PILG"/>
    <property type="match status" value="1"/>
</dbReference>
<keyword evidence="2" id="KW-0902">Two-component regulatory system</keyword>
<dbReference type="PANTHER" id="PTHR44591">
    <property type="entry name" value="STRESS RESPONSE REGULATOR PROTEIN 1"/>
    <property type="match status" value="1"/>
</dbReference>
<evidence type="ECO:0000256" key="1">
    <source>
        <dbReference type="ARBA" id="ARBA00022553"/>
    </source>
</evidence>
<keyword evidence="6" id="KW-1185">Reference proteome</keyword>
<dbReference type="AlphaFoldDB" id="A0A4Z0FCT7"/>
<dbReference type="InterPro" id="IPR050595">
    <property type="entry name" value="Bact_response_regulator"/>
</dbReference>